<evidence type="ECO:0000313" key="3">
    <source>
        <dbReference type="EMBL" id="KAK9188829.1"/>
    </source>
</evidence>
<dbReference type="Proteomes" id="UP001428341">
    <property type="component" value="Unassembled WGS sequence"/>
</dbReference>
<dbReference type="Gene3D" id="3.90.1010.10">
    <property type="match status" value="1"/>
</dbReference>
<dbReference type="PANTHER" id="PTHR43597">
    <property type="entry name" value="SULFUR ACCEPTOR PROTEIN CSDE"/>
    <property type="match status" value="1"/>
</dbReference>
<sequence>MSLKLSSTLNTSRRSFSPPLFFSNVKRTPISNIRIPRNRSVKSFTCVHERNPEPITTTSTKLQLLVSEFNSLTEPIDRVKRLLDYAAVLPGLDESGRVQAKKVAGCATQVWLEVVMDERGRMRFRADSDSEISKGFCSCLIMVLDGAEPEEVLGFKTEDLTEMNVGVGVSHVGIKAGASRVNTWQNVLLAMQKRTRCLVMKREGKVFAVLRGTIHVIMCPVSSTYKLLAADALLYMSF</sequence>
<dbReference type="Pfam" id="PF02657">
    <property type="entry name" value="SufE"/>
    <property type="match status" value="1"/>
</dbReference>
<organism evidence="3 4">
    <name type="scientific">Citrus x changshan-huyou</name>
    <dbReference type="NCBI Taxonomy" id="2935761"/>
    <lineage>
        <taxon>Eukaryota</taxon>
        <taxon>Viridiplantae</taxon>
        <taxon>Streptophyta</taxon>
        <taxon>Embryophyta</taxon>
        <taxon>Tracheophyta</taxon>
        <taxon>Spermatophyta</taxon>
        <taxon>Magnoliopsida</taxon>
        <taxon>eudicotyledons</taxon>
        <taxon>Gunneridae</taxon>
        <taxon>Pentapetalae</taxon>
        <taxon>rosids</taxon>
        <taxon>malvids</taxon>
        <taxon>Sapindales</taxon>
        <taxon>Rutaceae</taxon>
        <taxon>Aurantioideae</taxon>
        <taxon>Citrus</taxon>
    </lineage>
</organism>
<reference evidence="3 4" key="1">
    <citation type="submission" date="2024-05" db="EMBL/GenBank/DDBJ databases">
        <title>Haplotype-resolved chromosome-level genome assembly of Huyou (Citrus changshanensis).</title>
        <authorList>
            <person name="Miao C."/>
            <person name="Chen W."/>
            <person name="Wu Y."/>
            <person name="Wang L."/>
            <person name="Zhao S."/>
            <person name="Grierson D."/>
            <person name="Xu C."/>
            <person name="Chen K."/>
        </authorList>
    </citation>
    <scope>NUCLEOTIDE SEQUENCE [LARGE SCALE GENOMIC DNA]</scope>
    <source>
        <strain evidence="3">01-14</strain>
        <tissue evidence="3">Leaf</tissue>
    </source>
</reference>
<gene>
    <name evidence="3" type="ORF">WN944_020234</name>
</gene>
<comment type="similarity">
    <text evidence="1">Belongs to the SufE family.</text>
</comment>
<comment type="caution">
    <text evidence="3">The sequence shown here is derived from an EMBL/GenBank/DDBJ whole genome shotgun (WGS) entry which is preliminary data.</text>
</comment>
<dbReference type="EMBL" id="JBCGBO010000007">
    <property type="protein sequence ID" value="KAK9188829.1"/>
    <property type="molecule type" value="Genomic_DNA"/>
</dbReference>
<dbReference type="AlphaFoldDB" id="A0AAP0M1I3"/>
<name>A0AAP0M1I3_9ROSI</name>
<proteinExistence type="inferred from homology"/>
<evidence type="ECO:0000259" key="2">
    <source>
        <dbReference type="Pfam" id="PF02657"/>
    </source>
</evidence>
<dbReference type="InterPro" id="IPR003808">
    <property type="entry name" value="Fe-S_metab-assoc_dom"/>
</dbReference>
<evidence type="ECO:0000313" key="4">
    <source>
        <dbReference type="Proteomes" id="UP001428341"/>
    </source>
</evidence>
<accession>A0AAP0M1I3</accession>
<feature type="domain" description="Fe-S metabolism associated" evidence="2">
    <location>
        <begin position="67"/>
        <end position="193"/>
    </location>
</feature>
<protein>
    <recommendedName>
        <fullName evidence="2">Fe-S metabolism associated domain-containing protein</fullName>
    </recommendedName>
</protein>
<dbReference type="PANTHER" id="PTHR43597:SF5">
    <property type="entry name" value="SUFE-LIKE PROTEIN 2, CHLOROPLASTIC"/>
    <property type="match status" value="1"/>
</dbReference>
<keyword evidence="4" id="KW-1185">Reference proteome</keyword>
<dbReference type="SUPFAM" id="SSF82649">
    <property type="entry name" value="SufE/NifU"/>
    <property type="match status" value="1"/>
</dbReference>
<evidence type="ECO:0000256" key="1">
    <source>
        <dbReference type="ARBA" id="ARBA00010282"/>
    </source>
</evidence>